<reference evidence="2" key="2">
    <citation type="submission" date="2020-09" db="EMBL/GenBank/DDBJ databases">
        <authorList>
            <person name="Sun Q."/>
            <person name="Kim S."/>
        </authorList>
    </citation>
    <scope>NUCLEOTIDE SEQUENCE</scope>
    <source>
        <strain evidence="2">KCTC 23224</strain>
    </source>
</reference>
<dbReference type="PANTHER" id="PTHR11803:SF58">
    <property type="entry name" value="PROTEIN HMF1-RELATED"/>
    <property type="match status" value="1"/>
</dbReference>
<dbReference type="InterPro" id="IPR006056">
    <property type="entry name" value="RidA"/>
</dbReference>
<dbReference type="CDD" id="cd00448">
    <property type="entry name" value="YjgF_YER057c_UK114_family"/>
    <property type="match status" value="1"/>
</dbReference>
<dbReference type="GO" id="GO:0019239">
    <property type="term" value="F:deaminase activity"/>
    <property type="evidence" value="ECO:0007669"/>
    <property type="project" value="TreeGrafter"/>
</dbReference>
<evidence type="ECO:0000313" key="2">
    <source>
        <dbReference type="EMBL" id="GHB46420.1"/>
    </source>
</evidence>
<dbReference type="NCBIfam" id="TIGR00004">
    <property type="entry name" value="Rid family detoxifying hydrolase"/>
    <property type="match status" value="1"/>
</dbReference>
<dbReference type="FunFam" id="3.30.1330.40:FF:000001">
    <property type="entry name" value="L-PSP family endoribonuclease"/>
    <property type="match status" value="1"/>
</dbReference>
<reference evidence="2" key="1">
    <citation type="journal article" date="2014" name="Int. J. Syst. Evol. Microbiol.">
        <title>Complete genome sequence of Corynebacterium casei LMG S-19264T (=DSM 44701T), isolated from a smear-ripened cheese.</title>
        <authorList>
            <consortium name="US DOE Joint Genome Institute (JGI-PGF)"/>
            <person name="Walter F."/>
            <person name="Albersmeier A."/>
            <person name="Kalinowski J."/>
            <person name="Ruckert C."/>
        </authorList>
    </citation>
    <scope>NUCLEOTIDE SEQUENCE</scope>
    <source>
        <strain evidence="2">KCTC 23224</strain>
    </source>
</reference>
<comment type="similarity">
    <text evidence="1">Belongs to the RutC family.</text>
</comment>
<dbReference type="Gene3D" id="3.30.1330.40">
    <property type="entry name" value="RutC-like"/>
    <property type="match status" value="1"/>
</dbReference>
<dbReference type="Pfam" id="PF01042">
    <property type="entry name" value="Ribonuc_L-PSP"/>
    <property type="match status" value="1"/>
</dbReference>
<dbReference type="SUPFAM" id="SSF55298">
    <property type="entry name" value="YjgF-like"/>
    <property type="match status" value="1"/>
</dbReference>
<comment type="caution">
    <text evidence="2">The sequence shown here is derived from an EMBL/GenBank/DDBJ whole genome shotgun (WGS) entry which is preliminary data.</text>
</comment>
<organism evidence="2 3">
    <name type="scientific">Mongoliitalea lutea</name>
    <dbReference type="NCBI Taxonomy" id="849756"/>
    <lineage>
        <taxon>Bacteria</taxon>
        <taxon>Pseudomonadati</taxon>
        <taxon>Bacteroidota</taxon>
        <taxon>Cytophagia</taxon>
        <taxon>Cytophagales</taxon>
        <taxon>Cyclobacteriaceae</taxon>
        <taxon>Mongoliitalea</taxon>
    </lineage>
</organism>
<dbReference type="EMBL" id="BMYF01000019">
    <property type="protein sequence ID" value="GHB46420.1"/>
    <property type="molecule type" value="Genomic_DNA"/>
</dbReference>
<dbReference type="InterPro" id="IPR035959">
    <property type="entry name" value="RutC-like_sf"/>
</dbReference>
<dbReference type="Proteomes" id="UP000642809">
    <property type="component" value="Unassembled WGS sequence"/>
</dbReference>
<dbReference type="PANTHER" id="PTHR11803">
    <property type="entry name" value="2-IMINOBUTANOATE/2-IMINOPROPANOATE DEAMINASE RIDA"/>
    <property type="match status" value="1"/>
</dbReference>
<dbReference type="InterPro" id="IPR006175">
    <property type="entry name" value="YjgF/YER057c/UK114"/>
</dbReference>
<dbReference type="RefSeq" id="WP_189584210.1">
    <property type="nucleotide sequence ID" value="NZ_BMYF01000019.1"/>
</dbReference>
<keyword evidence="3" id="KW-1185">Reference proteome</keyword>
<sequence length="126" mass="13810">MSKEIIFSSEAPAPIGPYSQAVKAGNTLYVSGQIPLDAETGELINENITEETHAVMKNLEAVLRAADYGFEHVVKCTIFIKDMGQFATINEAYGQYFKSNPPARETVEVSRLPKDVNVEISCIAVK</sequence>
<dbReference type="GO" id="GO:0005829">
    <property type="term" value="C:cytosol"/>
    <property type="evidence" value="ECO:0007669"/>
    <property type="project" value="TreeGrafter"/>
</dbReference>
<gene>
    <name evidence="2" type="ORF">GCM10008106_29210</name>
</gene>
<evidence type="ECO:0000256" key="1">
    <source>
        <dbReference type="ARBA" id="ARBA00010552"/>
    </source>
</evidence>
<accession>A0A8J3D034</accession>
<evidence type="ECO:0000313" key="3">
    <source>
        <dbReference type="Proteomes" id="UP000642809"/>
    </source>
</evidence>
<protein>
    <submittedName>
        <fullName evidence="2">Reactive intermediate/imine deaminase</fullName>
    </submittedName>
</protein>
<name>A0A8J3D034_9BACT</name>
<dbReference type="AlphaFoldDB" id="A0A8J3D034"/>
<proteinExistence type="inferred from homology"/>